<dbReference type="AlphaFoldDB" id="A0A0A9BPQ2"/>
<reference evidence="1" key="2">
    <citation type="journal article" date="2015" name="Data Brief">
        <title>Shoot transcriptome of the giant reed, Arundo donax.</title>
        <authorList>
            <person name="Barrero R.A."/>
            <person name="Guerrero F.D."/>
            <person name="Moolhuijzen P."/>
            <person name="Goolsby J.A."/>
            <person name="Tidwell J."/>
            <person name="Bellgard S.E."/>
            <person name="Bellgard M.I."/>
        </authorList>
    </citation>
    <scope>NUCLEOTIDE SEQUENCE</scope>
    <source>
        <tissue evidence="1">Shoot tissue taken approximately 20 cm above the soil surface</tissue>
    </source>
</reference>
<name>A0A0A9BPQ2_ARUDO</name>
<sequence>MDARVCVEEQGLGLCGICEVQGPGGELLRTAHQDTAV</sequence>
<accession>A0A0A9BPQ2</accession>
<dbReference type="EMBL" id="GBRH01232529">
    <property type="protein sequence ID" value="JAD65366.1"/>
    <property type="molecule type" value="Transcribed_RNA"/>
</dbReference>
<organism evidence="1">
    <name type="scientific">Arundo donax</name>
    <name type="common">Giant reed</name>
    <name type="synonym">Donax arundinaceus</name>
    <dbReference type="NCBI Taxonomy" id="35708"/>
    <lineage>
        <taxon>Eukaryota</taxon>
        <taxon>Viridiplantae</taxon>
        <taxon>Streptophyta</taxon>
        <taxon>Embryophyta</taxon>
        <taxon>Tracheophyta</taxon>
        <taxon>Spermatophyta</taxon>
        <taxon>Magnoliopsida</taxon>
        <taxon>Liliopsida</taxon>
        <taxon>Poales</taxon>
        <taxon>Poaceae</taxon>
        <taxon>PACMAD clade</taxon>
        <taxon>Arundinoideae</taxon>
        <taxon>Arundineae</taxon>
        <taxon>Arundo</taxon>
    </lineage>
</organism>
<proteinExistence type="predicted"/>
<protein>
    <submittedName>
        <fullName evidence="1">Uncharacterized protein</fullName>
    </submittedName>
</protein>
<reference evidence="1" key="1">
    <citation type="submission" date="2014-09" db="EMBL/GenBank/DDBJ databases">
        <authorList>
            <person name="Magalhaes I.L.F."/>
            <person name="Oliveira U."/>
            <person name="Santos F.R."/>
            <person name="Vidigal T.H.D.A."/>
            <person name="Brescovit A.D."/>
            <person name="Santos A.J."/>
        </authorList>
    </citation>
    <scope>NUCLEOTIDE SEQUENCE</scope>
    <source>
        <tissue evidence="1">Shoot tissue taken approximately 20 cm above the soil surface</tissue>
    </source>
</reference>
<evidence type="ECO:0000313" key="1">
    <source>
        <dbReference type="EMBL" id="JAD65366.1"/>
    </source>
</evidence>